<dbReference type="PROSITE" id="PS50932">
    <property type="entry name" value="HTH_LACI_2"/>
    <property type="match status" value="1"/>
</dbReference>
<keyword evidence="6" id="KW-1185">Reference proteome</keyword>
<keyword evidence="1" id="KW-0805">Transcription regulation</keyword>
<accession>A0ABW9KKU4</accession>
<dbReference type="EMBL" id="JBJYXY010000001">
    <property type="protein sequence ID" value="MFN2975712.1"/>
    <property type="molecule type" value="Genomic_DNA"/>
</dbReference>
<protein>
    <submittedName>
        <fullName evidence="5">LacI family DNA-binding transcriptional regulator</fullName>
    </submittedName>
</protein>
<dbReference type="GO" id="GO:0003677">
    <property type="term" value="F:DNA binding"/>
    <property type="evidence" value="ECO:0007669"/>
    <property type="project" value="UniProtKB-KW"/>
</dbReference>
<sequence length="341" mass="37833">MLGEYLGLNPGTVSFVLNDTPNRSIPEATRQRVREAAAKFGYEPSHIARSLRSKKTQTLGILLPEMGDGYHSQVLNGMAEVLMRENYFFFTAHHRHRRDLVHTYPKLLHARGAEGLLTIDTRLEETPAVPTVCVANHVALPNVTSVILDEGAAARASLKHLYALGHRRIVFMRGQSFSSDSDTRWEATLRAADELGIPVRKRLTIRLEKDLITPELGYPDMKELLERTRDFTAVLCFNDISAMGVIRSLTDAGLRVPNDCSVVGFDDIPASEYQIPRLTTVRQPLQRLGHEAASALLRKLAGESVPELVCLEPSLIVRESTAVAPSKAKQPNKRLSQLDVG</sequence>
<dbReference type="Proteomes" id="UP001634747">
    <property type="component" value="Unassembled WGS sequence"/>
</dbReference>
<comment type="caution">
    <text evidence="5">The sequence shown here is derived from an EMBL/GenBank/DDBJ whole genome shotgun (WGS) entry which is preliminary data.</text>
</comment>
<dbReference type="InterPro" id="IPR000843">
    <property type="entry name" value="HTH_LacI"/>
</dbReference>
<gene>
    <name evidence="5" type="ORF">ACK2TP_08045</name>
</gene>
<evidence type="ECO:0000313" key="5">
    <source>
        <dbReference type="EMBL" id="MFN2975712.1"/>
    </source>
</evidence>
<feature type="domain" description="HTH lacI-type" evidence="4">
    <location>
        <begin position="1"/>
        <end position="53"/>
    </location>
</feature>
<name>A0ABW9KKU4_9BACT</name>
<dbReference type="InterPro" id="IPR010982">
    <property type="entry name" value="Lambda_DNA-bd_dom_sf"/>
</dbReference>
<dbReference type="PANTHER" id="PTHR30146:SF109">
    <property type="entry name" value="HTH-TYPE TRANSCRIPTIONAL REGULATOR GALS"/>
    <property type="match status" value="1"/>
</dbReference>
<dbReference type="SUPFAM" id="SSF53822">
    <property type="entry name" value="Periplasmic binding protein-like I"/>
    <property type="match status" value="1"/>
</dbReference>
<dbReference type="SUPFAM" id="SSF47413">
    <property type="entry name" value="lambda repressor-like DNA-binding domains"/>
    <property type="match status" value="1"/>
</dbReference>
<dbReference type="InterPro" id="IPR028082">
    <property type="entry name" value="Peripla_BP_I"/>
</dbReference>
<organism evidence="5 6">
    <name type="scientific">Terriglobus aquaticus</name>
    <dbReference type="NCBI Taxonomy" id="940139"/>
    <lineage>
        <taxon>Bacteria</taxon>
        <taxon>Pseudomonadati</taxon>
        <taxon>Acidobacteriota</taxon>
        <taxon>Terriglobia</taxon>
        <taxon>Terriglobales</taxon>
        <taxon>Acidobacteriaceae</taxon>
        <taxon>Terriglobus</taxon>
    </lineage>
</organism>
<keyword evidence="2 5" id="KW-0238">DNA-binding</keyword>
<proteinExistence type="predicted"/>
<dbReference type="SMART" id="SM00354">
    <property type="entry name" value="HTH_LACI"/>
    <property type="match status" value="1"/>
</dbReference>
<dbReference type="CDD" id="cd06267">
    <property type="entry name" value="PBP1_LacI_sugar_binding-like"/>
    <property type="match status" value="1"/>
</dbReference>
<keyword evidence="3" id="KW-0804">Transcription</keyword>
<evidence type="ECO:0000256" key="1">
    <source>
        <dbReference type="ARBA" id="ARBA00023015"/>
    </source>
</evidence>
<evidence type="ECO:0000259" key="4">
    <source>
        <dbReference type="PROSITE" id="PS50932"/>
    </source>
</evidence>
<dbReference type="RefSeq" id="WP_263415079.1">
    <property type="nucleotide sequence ID" value="NZ_BAABBH010000001.1"/>
</dbReference>
<dbReference type="Pfam" id="PF13377">
    <property type="entry name" value="Peripla_BP_3"/>
    <property type="match status" value="1"/>
</dbReference>
<dbReference type="Gene3D" id="3.40.50.2300">
    <property type="match status" value="2"/>
</dbReference>
<evidence type="ECO:0000313" key="6">
    <source>
        <dbReference type="Proteomes" id="UP001634747"/>
    </source>
</evidence>
<evidence type="ECO:0000256" key="3">
    <source>
        <dbReference type="ARBA" id="ARBA00023163"/>
    </source>
</evidence>
<dbReference type="PANTHER" id="PTHR30146">
    <property type="entry name" value="LACI-RELATED TRANSCRIPTIONAL REPRESSOR"/>
    <property type="match status" value="1"/>
</dbReference>
<dbReference type="Gene3D" id="1.10.260.40">
    <property type="entry name" value="lambda repressor-like DNA-binding domains"/>
    <property type="match status" value="1"/>
</dbReference>
<dbReference type="InterPro" id="IPR046335">
    <property type="entry name" value="LacI/GalR-like_sensor"/>
</dbReference>
<evidence type="ECO:0000256" key="2">
    <source>
        <dbReference type="ARBA" id="ARBA00023125"/>
    </source>
</evidence>
<reference evidence="5 6" key="1">
    <citation type="submission" date="2024-12" db="EMBL/GenBank/DDBJ databases">
        <authorList>
            <person name="Lee Y."/>
        </authorList>
    </citation>
    <scope>NUCLEOTIDE SEQUENCE [LARGE SCALE GENOMIC DNA]</scope>
    <source>
        <strain evidence="5 6">03SUJ4</strain>
    </source>
</reference>
<dbReference type="CDD" id="cd01392">
    <property type="entry name" value="HTH_LacI"/>
    <property type="match status" value="1"/>
</dbReference>